<dbReference type="InterPro" id="IPR050549">
    <property type="entry name" value="MFS_Trehalose_Transporter"/>
</dbReference>
<dbReference type="PRINTS" id="PR00171">
    <property type="entry name" value="SUGRTRNSPORT"/>
</dbReference>
<feature type="transmembrane region" description="Helical" evidence="9">
    <location>
        <begin position="209"/>
        <end position="230"/>
    </location>
</feature>
<dbReference type="InterPro" id="IPR003663">
    <property type="entry name" value="Sugar/inositol_transpt"/>
</dbReference>
<evidence type="ECO:0000256" key="6">
    <source>
        <dbReference type="ARBA" id="ARBA00023180"/>
    </source>
</evidence>
<dbReference type="Proteomes" id="UP001652700">
    <property type="component" value="Unplaced"/>
</dbReference>
<dbReference type="KEGG" id="dvv:114337531"/>
<proteinExistence type="inferred from homology"/>
<evidence type="ECO:0000256" key="1">
    <source>
        <dbReference type="ARBA" id="ARBA00004651"/>
    </source>
</evidence>
<dbReference type="GO" id="GO:0051119">
    <property type="term" value="F:sugar transmembrane transporter activity"/>
    <property type="evidence" value="ECO:0007669"/>
    <property type="project" value="InterPro"/>
</dbReference>
<dbReference type="InterPro" id="IPR036259">
    <property type="entry name" value="MFS_trans_sf"/>
</dbReference>
<evidence type="ECO:0000256" key="3">
    <source>
        <dbReference type="ARBA" id="ARBA00022692"/>
    </source>
</evidence>
<reference evidence="11" key="2">
    <citation type="submission" date="2025-05" db="UniProtKB">
        <authorList>
            <consortium name="EnsemblMetazoa"/>
        </authorList>
    </citation>
    <scope>IDENTIFICATION</scope>
</reference>
<keyword evidence="3 9" id="KW-0812">Transmembrane</keyword>
<feature type="transmembrane region" description="Helical" evidence="9">
    <location>
        <begin position="236"/>
        <end position="253"/>
    </location>
</feature>
<dbReference type="PANTHER" id="PTHR48021:SF1">
    <property type="entry name" value="GH07001P-RELATED"/>
    <property type="match status" value="1"/>
</dbReference>
<comment type="similarity">
    <text evidence="7">Belongs to the major facilitator superfamily. Sugar transporter (TC 2.A.1.1) family. Trehalose transporter subfamily.</text>
</comment>
<feature type="transmembrane region" description="Helical" evidence="9">
    <location>
        <begin position="312"/>
        <end position="338"/>
    </location>
</feature>
<name>A0A6P7GJ54_DIAVI</name>
<dbReference type="NCBIfam" id="TIGR00879">
    <property type="entry name" value="SP"/>
    <property type="match status" value="1"/>
</dbReference>
<feature type="transmembrane region" description="Helical" evidence="9">
    <location>
        <begin position="353"/>
        <end position="374"/>
    </location>
</feature>
<evidence type="ECO:0000313" key="13">
    <source>
        <dbReference type="RefSeq" id="XP_028143795.1"/>
    </source>
</evidence>
<keyword evidence="4 9" id="KW-1133">Transmembrane helix</keyword>
<dbReference type="GO" id="GO:0005886">
    <property type="term" value="C:plasma membrane"/>
    <property type="evidence" value="ECO:0007669"/>
    <property type="project" value="UniProtKB-SubCell"/>
</dbReference>
<evidence type="ECO:0000256" key="8">
    <source>
        <dbReference type="RuleBase" id="RU003346"/>
    </source>
</evidence>
<evidence type="ECO:0000256" key="7">
    <source>
        <dbReference type="ARBA" id="ARBA00024348"/>
    </source>
</evidence>
<comment type="subcellular location">
    <subcellularLocation>
        <location evidence="1">Cell membrane</location>
        <topology evidence="1">Multi-pass membrane protein</topology>
    </subcellularLocation>
</comment>
<feature type="transmembrane region" description="Helical" evidence="9">
    <location>
        <begin position="455"/>
        <end position="476"/>
    </location>
</feature>
<evidence type="ECO:0000259" key="10">
    <source>
        <dbReference type="PROSITE" id="PS50850"/>
    </source>
</evidence>
<feature type="transmembrane region" description="Helical" evidence="9">
    <location>
        <begin position="120"/>
        <end position="143"/>
    </location>
</feature>
<dbReference type="InterPro" id="IPR020846">
    <property type="entry name" value="MFS_dom"/>
</dbReference>
<dbReference type="InterPro" id="IPR044775">
    <property type="entry name" value="MFS_ERD6/Tret1-like"/>
</dbReference>
<reference evidence="13" key="1">
    <citation type="submission" date="2025-04" db="UniProtKB">
        <authorList>
            <consortium name="RefSeq"/>
        </authorList>
    </citation>
    <scope>IDENTIFICATION</scope>
    <source>
        <tissue evidence="13">Whole insect</tissue>
    </source>
</reference>
<dbReference type="RefSeq" id="XP_028143795.1">
    <property type="nucleotide sequence ID" value="XM_028287994.1"/>
</dbReference>
<feature type="transmembrane region" description="Helical" evidence="9">
    <location>
        <begin position="174"/>
        <end position="197"/>
    </location>
</feature>
<dbReference type="InterPro" id="IPR005828">
    <property type="entry name" value="MFS_sugar_transport-like"/>
</dbReference>
<dbReference type="InParanoid" id="A0A6P7GJ54"/>
<protein>
    <submittedName>
        <fullName evidence="13">Facilitated trehalose transporter Tret1-2 homolog isoform X1</fullName>
    </submittedName>
</protein>
<feature type="transmembrane region" description="Helical" evidence="9">
    <location>
        <begin position="79"/>
        <end position="100"/>
    </location>
</feature>
<dbReference type="PROSITE" id="PS50850">
    <property type="entry name" value="MFS"/>
    <property type="match status" value="1"/>
</dbReference>
<accession>A0A6P7GJ54</accession>
<evidence type="ECO:0000313" key="11">
    <source>
        <dbReference type="EnsemblMetazoa" id="XP_028143795.1"/>
    </source>
</evidence>
<dbReference type="SUPFAM" id="SSF103473">
    <property type="entry name" value="MFS general substrate transporter"/>
    <property type="match status" value="1"/>
</dbReference>
<feature type="transmembrane region" description="Helical" evidence="9">
    <location>
        <begin position="150"/>
        <end position="168"/>
    </location>
</feature>
<dbReference type="PROSITE" id="PS00216">
    <property type="entry name" value="SUGAR_TRANSPORT_1"/>
    <property type="match status" value="1"/>
</dbReference>
<dbReference type="PANTHER" id="PTHR48021">
    <property type="match status" value="1"/>
</dbReference>
<dbReference type="FunCoup" id="A0A6P7GJ54">
    <property type="interactions" value="219"/>
</dbReference>
<evidence type="ECO:0000256" key="4">
    <source>
        <dbReference type="ARBA" id="ARBA00022989"/>
    </source>
</evidence>
<organism evidence="13">
    <name type="scientific">Diabrotica virgifera virgifera</name>
    <name type="common">western corn rootworm</name>
    <dbReference type="NCBI Taxonomy" id="50390"/>
    <lineage>
        <taxon>Eukaryota</taxon>
        <taxon>Metazoa</taxon>
        <taxon>Ecdysozoa</taxon>
        <taxon>Arthropoda</taxon>
        <taxon>Hexapoda</taxon>
        <taxon>Insecta</taxon>
        <taxon>Pterygota</taxon>
        <taxon>Neoptera</taxon>
        <taxon>Endopterygota</taxon>
        <taxon>Coleoptera</taxon>
        <taxon>Polyphaga</taxon>
        <taxon>Cucujiformia</taxon>
        <taxon>Chrysomeloidea</taxon>
        <taxon>Chrysomelidae</taxon>
        <taxon>Galerucinae</taxon>
        <taxon>Diabroticina</taxon>
        <taxon>Diabroticites</taxon>
        <taxon>Diabrotica</taxon>
    </lineage>
</organism>
<keyword evidence="8" id="KW-0813">Transport</keyword>
<evidence type="ECO:0000256" key="5">
    <source>
        <dbReference type="ARBA" id="ARBA00023136"/>
    </source>
</evidence>
<dbReference type="FunFam" id="1.20.1250.20:FF:000055">
    <property type="entry name" value="Facilitated trehalose transporter Tret1-2 homolog"/>
    <property type="match status" value="1"/>
</dbReference>
<keyword evidence="2" id="KW-1003">Cell membrane</keyword>
<keyword evidence="5 9" id="KW-0472">Membrane</keyword>
<keyword evidence="12" id="KW-1185">Reference proteome</keyword>
<feature type="domain" description="Major facilitator superfamily (MFS) profile" evidence="10">
    <location>
        <begin position="77"/>
        <end position="510"/>
    </location>
</feature>
<evidence type="ECO:0000313" key="12">
    <source>
        <dbReference type="Proteomes" id="UP001652700"/>
    </source>
</evidence>
<dbReference type="OrthoDB" id="6612291at2759"/>
<dbReference type="PROSITE" id="PS00217">
    <property type="entry name" value="SUGAR_TRANSPORT_2"/>
    <property type="match status" value="1"/>
</dbReference>
<feature type="transmembrane region" description="Helical" evidence="9">
    <location>
        <begin position="381"/>
        <end position="403"/>
    </location>
</feature>
<dbReference type="InterPro" id="IPR005829">
    <property type="entry name" value="Sugar_transporter_CS"/>
</dbReference>
<keyword evidence="6" id="KW-0325">Glycoprotein</keyword>
<gene>
    <name evidence="13" type="primary">LOC114337531</name>
</gene>
<dbReference type="Pfam" id="PF00083">
    <property type="entry name" value="Sugar_tr"/>
    <property type="match status" value="1"/>
</dbReference>
<dbReference type="EnsemblMetazoa" id="XM_028287994.2">
    <property type="protein sequence ID" value="XP_028143795.1"/>
    <property type="gene ID" value="LOC114337531"/>
</dbReference>
<sequence>MRNNKKVQKSFCSVKALSNNKHHSLGHSSFYRAVKNEPTYFLIESVELKSLFRSVGDLQDYLQKNKMADSGQAKTFPQYIAALSVCLGAVAAGAVLGWTSNISKDLQKGGLNDLVISDDQLGWIGSFVTLGALLMCFPIGYICDLIGRKWGCLLTLIPFTVGWLLVIFSSSVSVIYVGRFLTGLAGGSFCVAAPIYTAEIAQASIRGALGSYFQLLLTVGILIVYVGGAWMHPKDLAILSAVIPIVFAVVFFFQPETPIYLMKKNRPEEAKKALQRLRGNAYDCDAELKEIQLSFEQGSSEKSFMTVLKTKAAIKACLITFSLMFFQQMSGINAVIFYTGKIFEASGSSLDPAVGTIIVGILQTSATFGSSLIVDKFGRKILLLISIAFMGLSEFVLGLFFTFKERSVLDDDQLKAIGFLPIICLGIYIVMFSVGFGPIPWMISAELMPEEVKSTMVSAAATFNWFLAFIVTKFYVNLKTSIGGDVTFYIFSGICIGGAAFVLFCVPETKGKSVAEVQALLSGDKTAPVSNEKEGIDNPTFDKN</sequence>
<dbReference type="Gene3D" id="1.20.1250.20">
    <property type="entry name" value="MFS general substrate transporter like domains"/>
    <property type="match status" value="1"/>
</dbReference>
<feature type="transmembrane region" description="Helical" evidence="9">
    <location>
        <begin position="418"/>
        <end position="443"/>
    </location>
</feature>
<evidence type="ECO:0000256" key="9">
    <source>
        <dbReference type="SAM" id="Phobius"/>
    </source>
</evidence>
<feature type="transmembrane region" description="Helical" evidence="9">
    <location>
        <begin position="488"/>
        <end position="506"/>
    </location>
</feature>
<dbReference type="GeneID" id="114337531"/>
<dbReference type="CDD" id="cd17358">
    <property type="entry name" value="MFS_GLUT6_8_Class3_like"/>
    <property type="match status" value="1"/>
</dbReference>
<evidence type="ECO:0000256" key="2">
    <source>
        <dbReference type="ARBA" id="ARBA00022475"/>
    </source>
</evidence>
<dbReference type="AlphaFoldDB" id="A0A6P7GJ54"/>